<gene>
    <name evidence="1" type="ordered locus">GNIT_1593</name>
</gene>
<dbReference type="AlphaFoldDB" id="G4QH79"/>
<dbReference type="HOGENOM" id="CLU_3153322_0_0_6"/>
<name>G4QH79_GLANF</name>
<evidence type="ECO:0000313" key="2">
    <source>
        <dbReference type="Proteomes" id="UP000009282"/>
    </source>
</evidence>
<evidence type="ECO:0000313" key="1">
    <source>
        <dbReference type="EMBL" id="AEP29710.1"/>
    </source>
</evidence>
<reference evidence="1 2" key="1">
    <citation type="journal article" date="2011" name="J. Bacteriol.">
        <title>Complete genome sequence of seawater bacterium Glaciecola nitratireducens FR1064T.</title>
        <authorList>
            <person name="Bian F."/>
            <person name="Qin Q.L."/>
            <person name="Xie B.B."/>
            <person name="Shu Y.L."/>
            <person name="Zhang X.Y."/>
            <person name="Yu Y."/>
            <person name="Chen B."/>
            <person name="Chen X.L."/>
            <person name="Zhou B.C."/>
            <person name="Zhang Y.Z."/>
        </authorList>
    </citation>
    <scope>NUCLEOTIDE SEQUENCE [LARGE SCALE GENOMIC DNA]</scope>
    <source>
        <strain evidence="2">JCM 12485 / KCTC 12276 / FR1064</strain>
    </source>
</reference>
<dbReference type="KEGG" id="gni:GNIT_1593"/>
<accession>G4QH79</accession>
<protein>
    <submittedName>
        <fullName evidence="1">Uncharacterized protein</fullName>
    </submittedName>
</protein>
<organism evidence="1 2">
    <name type="scientific">Glaciecola nitratireducens (strain JCM 12485 / KCTC 12276 / FR1064)</name>
    <dbReference type="NCBI Taxonomy" id="1085623"/>
    <lineage>
        <taxon>Bacteria</taxon>
        <taxon>Pseudomonadati</taxon>
        <taxon>Pseudomonadota</taxon>
        <taxon>Gammaproteobacteria</taxon>
        <taxon>Alteromonadales</taxon>
        <taxon>Alteromonadaceae</taxon>
        <taxon>Brumicola</taxon>
    </lineage>
</organism>
<dbReference type="EMBL" id="CP003060">
    <property type="protein sequence ID" value="AEP29710.1"/>
    <property type="molecule type" value="Genomic_DNA"/>
</dbReference>
<dbReference type="Proteomes" id="UP000009282">
    <property type="component" value="Chromosome"/>
</dbReference>
<keyword evidence="2" id="KW-1185">Reference proteome</keyword>
<sequence>MMKTLYLDVTNLPSKLMLTSLATATVLKGSQVYSTNTKIDPWGYTLMP</sequence>
<proteinExistence type="predicted"/>